<dbReference type="GeneTree" id="ENSGT01150000287477"/>
<dbReference type="Gene3D" id="3.10.100.10">
    <property type="entry name" value="Mannose-Binding Protein A, subunit A"/>
    <property type="match status" value="1"/>
</dbReference>
<evidence type="ECO:0008006" key="3">
    <source>
        <dbReference type="Google" id="ProtNLM"/>
    </source>
</evidence>
<dbReference type="InterPro" id="IPR050828">
    <property type="entry name" value="C-type_lectin/matrix_domain"/>
</dbReference>
<dbReference type="Ensembl" id="ENSAPOT00000006388.1">
    <property type="protein sequence ID" value="ENSAPOP00000006597.1"/>
    <property type="gene ID" value="ENSAPOG00000008444.1"/>
</dbReference>
<sequence length="98" mass="11755">MQTLDLQKNILVLLNKKDGFIFQNTSRISFYLSVYFMTTECQPCRSDWILFQEKCYLFYEEDPWKTWEESRKYCRSKTADLVVINGLKKTKGLVRMSC</sequence>
<dbReference type="PANTHER" id="PTHR45710">
    <property type="entry name" value="C-TYPE LECTIN DOMAIN-CONTAINING PROTEIN 180"/>
    <property type="match status" value="1"/>
</dbReference>
<dbReference type="InParanoid" id="A0A3Q1ESM8"/>
<dbReference type="SUPFAM" id="SSF56436">
    <property type="entry name" value="C-type lectin-like"/>
    <property type="match status" value="1"/>
</dbReference>
<evidence type="ECO:0000313" key="2">
    <source>
        <dbReference type="Proteomes" id="UP000257200"/>
    </source>
</evidence>
<dbReference type="Proteomes" id="UP000257200">
    <property type="component" value="Unplaced"/>
</dbReference>
<organism evidence="1 2">
    <name type="scientific">Acanthochromis polyacanthus</name>
    <name type="common">spiny chromis</name>
    <dbReference type="NCBI Taxonomy" id="80966"/>
    <lineage>
        <taxon>Eukaryota</taxon>
        <taxon>Metazoa</taxon>
        <taxon>Chordata</taxon>
        <taxon>Craniata</taxon>
        <taxon>Vertebrata</taxon>
        <taxon>Euteleostomi</taxon>
        <taxon>Actinopterygii</taxon>
        <taxon>Neopterygii</taxon>
        <taxon>Teleostei</taxon>
        <taxon>Neoteleostei</taxon>
        <taxon>Acanthomorphata</taxon>
        <taxon>Ovalentaria</taxon>
        <taxon>Pomacentridae</taxon>
        <taxon>Acanthochromis</taxon>
    </lineage>
</organism>
<dbReference type="InterPro" id="IPR016187">
    <property type="entry name" value="CTDL_fold"/>
</dbReference>
<dbReference type="InterPro" id="IPR016186">
    <property type="entry name" value="C-type_lectin-like/link_sf"/>
</dbReference>
<name>A0A3Q1ESM8_9TELE</name>
<accession>A0A3Q1ESM8</accession>
<dbReference type="AlphaFoldDB" id="A0A3Q1ESM8"/>
<evidence type="ECO:0000313" key="1">
    <source>
        <dbReference type="Ensembl" id="ENSAPOP00000006597.1"/>
    </source>
</evidence>
<reference evidence="1" key="2">
    <citation type="submission" date="2025-09" db="UniProtKB">
        <authorList>
            <consortium name="Ensembl"/>
        </authorList>
    </citation>
    <scope>IDENTIFICATION</scope>
</reference>
<protein>
    <recommendedName>
        <fullName evidence="3">C-type lectin domain-containing protein</fullName>
    </recommendedName>
</protein>
<proteinExistence type="predicted"/>
<dbReference type="PANTHER" id="PTHR45710:SF26">
    <property type="entry name" value="RH26557P"/>
    <property type="match status" value="1"/>
</dbReference>
<keyword evidence="2" id="KW-1185">Reference proteome</keyword>
<reference evidence="1" key="1">
    <citation type="submission" date="2025-08" db="UniProtKB">
        <authorList>
            <consortium name="Ensembl"/>
        </authorList>
    </citation>
    <scope>IDENTIFICATION</scope>
</reference>